<name>A0A0C2RXD0_AMAMK</name>
<gene>
    <name evidence="1" type="ORF">M378DRAFT_18370</name>
</gene>
<keyword evidence="2" id="KW-1185">Reference proteome</keyword>
<dbReference type="OrthoDB" id="2641813at2759"/>
<dbReference type="EMBL" id="KN818589">
    <property type="protein sequence ID" value="KIL54975.1"/>
    <property type="molecule type" value="Genomic_DNA"/>
</dbReference>
<reference evidence="1 2" key="1">
    <citation type="submission" date="2014-04" db="EMBL/GenBank/DDBJ databases">
        <title>Evolutionary Origins and Diversification of the Mycorrhizal Mutualists.</title>
        <authorList>
            <consortium name="DOE Joint Genome Institute"/>
            <consortium name="Mycorrhizal Genomics Consortium"/>
            <person name="Kohler A."/>
            <person name="Kuo A."/>
            <person name="Nagy L.G."/>
            <person name="Floudas D."/>
            <person name="Copeland A."/>
            <person name="Barry K.W."/>
            <person name="Cichocki N."/>
            <person name="Veneault-Fourrey C."/>
            <person name="LaButti K."/>
            <person name="Lindquist E.A."/>
            <person name="Lipzen A."/>
            <person name="Lundell T."/>
            <person name="Morin E."/>
            <person name="Murat C."/>
            <person name="Riley R."/>
            <person name="Ohm R."/>
            <person name="Sun H."/>
            <person name="Tunlid A."/>
            <person name="Henrissat B."/>
            <person name="Grigoriev I.V."/>
            <person name="Hibbett D.S."/>
            <person name="Martin F."/>
        </authorList>
    </citation>
    <scope>NUCLEOTIDE SEQUENCE [LARGE SCALE GENOMIC DNA]</scope>
    <source>
        <strain evidence="1 2">Koide BX008</strain>
    </source>
</reference>
<dbReference type="AlphaFoldDB" id="A0A0C2RXD0"/>
<organism evidence="1 2">
    <name type="scientific">Amanita muscaria (strain Koide BX008)</name>
    <dbReference type="NCBI Taxonomy" id="946122"/>
    <lineage>
        <taxon>Eukaryota</taxon>
        <taxon>Fungi</taxon>
        <taxon>Dikarya</taxon>
        <taxon>Basidiomycota</taxon>
        <taxon>Agaricomycotina</taxon>
        <taxon>Agaricomycetes</taxon>
        <taxon>Agaricomycetidae</taxon>
        <taxon>Agaricales</taxon>
        <taxon>Pluteineae</taxon>
        <taxon>Amanitaceae</taxon>
        <taxon>Amanita</taxon>
    </lineage>
</organism>
<dbReference type="STRING" id="946122.A0A0C2RXD0"/>
<evidence type="ECO:0000313" key="1">
    <source>
        <dbReference type="EMBL" id="KIL54975.1"/>
    </source>
</evidence>
<accession>A0A0C2RXD0</accession>
<sequence>MRHVLLEVKNPRPDKFREELRVSPCTFDMLVAAIENDPIFQNASNTAQMAVEEQLAITLYRFGHDGNAAGLQGVANWAAVGKGTVLLVTRRLRRRRRRKGGSTSIHAKLGVMDGVLLTGHLYLLPNAPVGLERVILIERLSTP</sequence>
<evidence type="ECO:0000313" key="2">
    <source>
        <dbReference type="Proteomes" id="UP000054549"/>
    </source>
</evidence>
<dbReference type="HOGENOM" id="CLU_1805692_0_0_1"/>
<dbReference type="Proteomes" id="UP000054549">
    <property type="component" value="Unassembled WGS sequence"/>
</dbReference>
<protein>
    <submittedName>
        <fullName evidence="1">Uncharacterized protein</fullName>
    </submittedName>
</protein>
<proteinExistence type="predicted"/>
<dbReference type="InParanoid" id="A0A0C2RXD0"/>